<keyword evidence="4 7" id="KW-0560">Oxidoreductase</keyword>
<gene>
    <name evidence="7" type="ORF">FRACA_80048</name>
</gene>
<dbReference type="RefSeq" id="WP_101835877.1">
    <property type="nucleotide sequence ID" value="NZ_FZMO01000547.1"/>
</dbReference>
<keyword evidence="8" id="KW-1185">Reference proteome</keyword>
<keyword evidence="3 7" id="KW-0223">Dioxygenase</keyword>
<evidence type="ECO:0000313" key="8">
    <source>
        <dbReference type="Proteomes" id="UP000234331"/>
    </source>
</evidence>
<name>A0A2I2L1G3_9ACTN</name>
<dbReference type="GO" id="GO:0005737">
    <property type="term" value="C:cytoplasm"/>
    <property type="evidence" value="ECO:0007669"/>
    <property type="project" value="TreeGrafter"/>
</dbReference>
<evidence type="ECO:0000313" key="7">
    <source>
        <dbReference type="EMBL" id="SNQ51748.1"/>
    </source>
</evidence>
<evidence type="ECO:0000256" key="4">
    <source>
        <dbReference type="ARBA" id="ARBA00023002"/>
    </source>
</evidence>
<dbReference type="Pfam" id="PF02668">
    <property type="entry name" value="TauD"/>
    <property type="match status" value="1"/>
</dbReference>
<feature type="domain" description="TauD/TfdA-like" evidence="6">
    <location>
        <begin position="9"/>
        <end position="282"/>
    </location>
</feature>
<keyword evidence="2" id="KW-0479">Metal-binding</keyword>
<sequence>MTTLATQVQVRPLTSGFGAEVTGVDLSRPLDADILATIRRAWLDRQVLFFPGQNIDADAQTAFARALGEVTAPSAYLPPIDDRHREVVAFDSRENKEEYVRRGRHHGWHVDISFQSTPPAGSVFNVVTLPPVGGATWFASAQLAYETLSAPIQRLLDGLVAVHSFRSSTDRVPLLEGRVQVWEDEQANTAAGGAEHPVVTVHPETGRRGLFVNPGFTRSIKGLSAHESSVLLELVYDHALQPEHLIQYRWNKGDVALWDNRTVWHRRGDDFDPDAVRIVHRVQLRGTRPVGVA</sequence>
<dbReference type="InterPro" id="IPR003819">
    <property type="entry name" value="TauD/TfdA-like"/>
</dbReference>
<dbReference type="EMBL" id="FZMO01000547">
    <property type="protein sequence ID" value="SNQ51748.1"/>
    <property type="molecule type" value="Genomic_DNA"/>
</dbReference>
<dbReference type="EC" id="1.14.11.17" evidence="7"/>
<evidence type="ECO:0000256" key="5">
    <source>
        <dbReference type="ARBA" id="ARBA00023004"/>
    </source>
</evidence>
<keyword evidence="5" id="KW-0408">Iron</keyword>
<proteinExistence type="inferred from homology"/>
<dbReference type="PANTHER" id="PTHR30468:SF1">
    <property type="entry name" value="ALPHA-KETOGLUTARATE-DEPENDENT SULFONATE DIOXYGENASE"/>
    <property type="match status" value="1"/>
</dbReference>
<dbReference type="InterPro" id="IPR051323">
    <property type="entry name" value="AtsK-like"/>
</dbReference>
<dbReference type="PANTHER" id="PTHR30468">
    <property type="entry name" value="ALPHA-KETOGLUTARATE-DEPENDENT SULFONATE DIOXYGENASE"/>
    <property type="match status" value="1"/>
</dbReference>
<dbReference type="GO" id="GO:0000908">
    <property type="term" value="F:taurine dioxygenase activity"/>
    <property type="evidence" value="ECO:0007669"/>
    <property type="project" value="UniProtKB-EC"/>
</dbReference>
<dbReference type="GO" id="GO:0046872">
    <property type="term" value="F:metal ion binding"/>
    <property type="evidence" value="ECO:0007669"/>
    <property type="project" value="UniProtKB-KW"/>
</dbReference>
<dbReference type="SUPFAM" id="SSF51197">
    <property type="entry name" value="Clavaminate synthase-like"/>
    <property type="match status" value="1"/>
</dbReference>
<comment type="similarity">
    <text evidence="1">Belongs to the TfdA dioxygenase family.</text>
</comment>
<evidence type="ECO:0000259" key="6">
    <source>
        <dbReference type="Pfam" id="PF02668"/>
    </source>
</evidence>
<protein>
    <submittedName>
        <fullName evidence="7">Taurine dioxygenase</fullName>
        <ecNumber evidence="7">1.14.11.17</ecNumber>
    </submittedName>
</protein>
<reference evidence="7 8" key="1">
    <citation type="submission" date="2017-06" db="EMBL/GenBank/DDBJ databases">
        <authorList>
            <person name="Kim H.J."/>
            <person name="Triplett B.A."/>
        </authorList>
    </citation>
    <scope>NUCLEOTIDE SEQUENCE [LARGE SCALE GENOMIC DNA]</scope>
    <source>
        <strain evidence="7">FRACA_ARgP5</strain>
    </source>
</reference>
<evidence type="ECO:0000256" key="1">
    <source>
        <dbReference type="ARBA" id="ARBA00005896"/>
    </source>
</evidence>
<evidence type="ECO:0000256" key="3">
    <source>
        <dbReference type="ARBA" id="ARBA00022964"/>
    </source>
</evidence>
<dbReference type="InterPro" id="IPR042098">
    <property type="entry name" value="TauD-like_sf"/>
</dbReference>
<accession>A0A2I2L1G3</accession>
<organism evidence="7 8">
    <name type="scientific">Frankia canadensis</name>
    <dbReference type="NCBI Taxonomy" id="1836972"/>
    <lineage>
        <taxon>Bacteria</taxon>
        <taxon>Bacillati</taxon>
        <taxon>Actinomycetota</taxon>
        <taxon>Actinomycetes</taxon>
        <taxon>Frankiales</taxon>
        <taxon>Frankiaceae</taxon>
        <taxon>Frankia</taxon>
    </lineage>
</organism>
<evidence type="ECO:0000256" key="2">
    <source>
        <dbReference type="ARBA" id="ARBA00022723"/>
    </source>
</evidence>
<dbReference type="Gene3D" id="3.60.130.10">
    <property type="entry name" value="Clavaminate synthase-like"/>
    <property type="match status" value="1"/>
</dbReference>
<dbReference type="OrthoDB" id="581608at2"/>
<dbReference type="AlphaFoldDB" id="A0A2I2L1G3"/>
<dbReference type="Proteomes" id="UP000234331">
    <property type="component" value="Unassembled WGS sequence"/>
</dbReference>